<dbReference type="PROSITE" id="PS51257">
    <property type="entry name" value="PROKAR_LIPOPROTEIN"/>
    <property type="match status" value="1"/>
</dbReference>
<dbReference type="InterPro" id="IPR028096">
    <property type="entry name" value="EfeO_Cupredoxin"/>
</dbReference>
<dbReference type="SUPFAM" id="SSF49503">
    <property type="entry name" value="Cupredoxins"/>
    <property type="match status" value="1"/>
</dbReference>
<gene>
    <name evidence="3" type="ORF">GCM10008013_07230</name>
</gene>
<comment type="caution">
    <text evidence="3">The sequence shown here is derived from an EMBL/GenBank/DDBJ whole genome shotgun (WGS) entry which is preliminary data.</text>
</comment>
<protein>
    <recommendedName>
        <fullName evidence="2">EfeO-type cupredoxin-like domain-containing protein</fullName>
    </recommendedName>
</protein>
<dbReference type="RefSeq" id="WP_188535914.1">
    <property type="nucleotide sequence ID" value="NZ_BMFT01000001.1"/>
</dbReference>
<dbReference type="InterPro" id="IPR008972">
    <property type="entry name" value="Cupredoxin"/>
</dbReference>
<dbReference type="Pfam" id="PF13473">
    <property type="entry name" value="Cupredoxin_1"/>
    <property type="match status" value="1"/>
</dbReference>
<evidence type="ECO:0000313" key="3">
    <source>
        <dbReference type="EMBL" id="GGH13904.1"/>
    </source>
</evidence>
<feature type="chain" id="PRO_5047438165" description="EfeO-type cupredoxin-like domain-containing protein" evidence="1">
    <location>
        <begin position="19"/>
        <end position="124"/>
    </location>
</feature>
<evidence type="ECO:0000259" key="2">
    <source>
        <dbReference type="Pfam" id="PF13473"/>
    </source>
</evidence>
<keyword evidence="4" id="KW-1185">Reference proteome</keyword>
<evidence type="ECO:0000256" key="1">
    <source>
        <dbReference type="SAM" id="SignalP"/>
    </source>
</evidence>
<feature type="signal peptide" evidence="1">
    <location>
        <begin position="1"/>
        <end position="18"/>
    </location>
</feature>
<accession>A0ABQ1Y6C8</accession>
<organism evidence="3 4">
    <name type="scientific">Paenibacillus segetis</name>
    <dbReference type="NCBI Taxonomy" id="1325360"/>
    <lineage>
        <taxon>Bacteria</taxon>
        <taxon>Bacillati</taxon>
        <taxon>Bacillota</taxon>
        <taxon>Bacilli</taxon>
        <taxon>Bacillales</taxon>
        <taxon>Paenibacillaceae</taxon>
        <taxon>Paenibacillus</taxon>
    </lineage>
</organism>
<dbReference type="EMBL" id="BMFT01000001">
    <property type="protein sequence ID" value="GGH13904.1"/>
    <property type="molecule type" value="Genomic_DNA"/>
</dbReference>
<proteinExistence type="predicted"/>
<evidence type="ECO:0000313" key="4">
    <source>
        <dbReference type="Proteomes" id="UP000659344"/>
    </source>
</evidence>
<name>A0ABQ1Y6C8_9BACL</name>
<keyword evidence="1" id="KW-0732">Signal</keyword>
<sequence>MKKILAFMLTLTFLLAISACSSGTESNNNAEENKIVPETELVITATNYQFDQNEYHLKKDVPVKITFKNDEGNHGILIPGLKVQLDGKNDSKVIVPTKSGEYEMSCAIMCGTGHGTMTAKIIVD</sequence>
<dbReference type="Proteomes" id="UP000659344">
    <property type="component" value="Unassembled WGS sequence"/>
</dbReference>
<dbReference type="Gene3D" id="2.60.40.420">
    <property type="entry name" value="Cupredoxins - blue copper proteins"/>
    <property type="match status" value="1"/>
</dbReference>
<reference evidence="4" key="1">
    <citation type="journal article" date="2019" name="Int. J. Syst. Evol. Microbiol.">
        <title>The Global Catalogue of Microorganisms (GCM) 10K type strain sequencing project: providing services to taxonomists for standard genome sequencing and annotation.</title>
        <authorList>
            <consortium name="The Broad Institute Genomics Platform"/>
            <consortium name="The Broad Institute Genome Sequencing Center for Infectious Disease"/>
            <person name="Wu L."/>
            <person name="Ma J."/>
        </authorList>
    </citation>
    <scope>NUCLEOTIDE SEQUENCE [LARGE SCALE GENOMIC DNA]</scope>
    <source>
        <strain evidence="4">CGMCC 1.12769</strain>
    </source>
</reference>
<feature type="domain" description="EfeO-type cupredoxin-like" evidence="2">
    <location>
        <begin position="14"/>
        <end position="118"/>
    </location>
</feature>